<sequence length="79" mass="8958">MSKVELGKVQPSDTMIAKLAEILGEDFDTLMLLAGRVSPELQQVVSARPKLFAELLRELRNVPDKAILRLVREVRDGRW</sequence>
<keyword evidence="2" id="KW-1185">Reference proteome</keyword>
<reference evidence="1" key="1">
    <citation type="submission" date="2021-09" db="EMBL/GenBank/DDBJ databases">
        <title>Isolation and characterization of 3-chlorobenzoate degrading bacteria from soils in Shizuoka.</title>
        <authorList>
            <person name="Ifat A."/>
            <person name="Ogawa N."/>
            <person name="Kimbara K."/>
            <person name="Moriuchi R."/>
            <person name="Dohra H."/>
            <person name="Shintani M."/>
        </authorList>
    </citation>
    <scope>NUCLEOTIDE SEQUENCE</scope>
    <source>
        <strain evidence="1">19CS2-2</strain>
    </source>
</reference>
<dbReference type="EMBL" id="BPUR01000005">
    <property type="protein sequence ID" value="GJH17195.1"/>
    <property type="molecule type" value="Genomic_DNA"/>
</dbReference>
<dbReference type="Proteomes" id="UP001055013">
    <property type="component" value="Unassembled WGS sequence"/>
</dbReference>
<accession>A0ACB5QPS7</accession>
<name>A0ACB5QPS7_9BURK</name>
<gene>
    <name evidence="1" type="ORF">CBA19CS22_11655</name>
</gene>
<proteinExistence type="predicted"/>
<comment type="caution">
    <text evidence="1">The sequence shown here is derived from an EMBL/GenBank/DDBJ whole genome shotgun (WGS) entry which is preliminary data.</text>
</comment>
<evidence type="ECO:0000313" key="2">
    <source>
        <dbReference type="Proteomes" id="UP001055013"/>
    </source>
</evidence>
<evidence type="ECO:0000313" key="1">
    <source>
        <dbReference type="EMBL" id="GJH17195.1"/>
    </source>
</evidence>
<protein>
    <submittedName>
        <fullName evidence="1">Uncharacterized protein</fullName>
    </submittedName>
</protein>
<organism evidence="1 2">
    <name type="scientific">Caballeronia novacaledonica</name>
    <dbReference type="NCBI Taxonomy" id="1544861"/>
    <lineage>
        <taxon>Bacteria</taxon>
        <taxon>Pseudomonadati</taxon>
        <taxon>Pseudomonadota</taxon>
        <taxon>Betaproteobacteria</taxon>
        <taxon>Burkholderiales</taxon>
        <taxon>Burkholderiaceae</taxon>
        <taxon>Caballeronia</taxon>
    </lineage>
</organism>